<dbReference type="EMBL" id="FNFK01000042">
    <property type="protein sequence ID" value="SDK60565.1"/>
    <property type="molecule type" value="Genomic_DNA"/>
</dbReference>
<feature type="region of interest" description="Disordered" evidence="1">
    <location>
        <begin position="91"/>
        <end position="117"/>
    </location>
</feature>
<evidence type="ECO:0000256" key="1">
    <source>
        <dbReference type="SAM" id="MobiDB-lite"/>
    </source>
</evidence>
<gene>
    <name evidence="3" type="ORF">SAMN04488098_104212</name>
</gene>
<name>A0A1G9D9V9_9LACT</name>
<reference evidence="4" key="1">
    <citation type="submission" date="2016-10" db="EMBL/GenBank/DDBJ databases">
        <authorList>
            <person name="Varghese N."/>
            <person name="Submissions S."/>
        </authorList>
    </citation>
    <scope>NUCLEOTIDE SEQUENCE [LARGE SCALE GENOMIC DNA]</scope>
    <source>
        <strain evidence="4">DSM 19181</strain>
    </source>
</reference>
<feature type="transmembrane region" description="Helical" evidence="2">
    <location>
        <begin position="6"/>
        <end position="23"/>
    </location>
</feature>
<keyword evidence="2" id="KW-0472">Membrane</keyword>
<dbReference type="Proteomes" id="UP000199433">
    <property type="component" value="Unassembled WGS sequence"/>
</dbReference>
<evidence type="ECO:0000313" key="4">
    <source>
        <dbReference type="Proteomes" id="UP000199433"/>
    </source>
</evidence>
<feature type="compositionally biased region" description="Polar residues" evidence="1">
    <location>
        <begin position="94"/>
        <end position="108"/>
    </location>
</feature>
<keyword evidence="4" id="KW-1185">Reference proteome</keyword>
<keyword evidence="2" id="KW-1133">Transmembrane helix</keyword>
<proteinExistence type="predicted"/>
<organism evidence="3 4">
    <name type="scientific">Alkalibacterium thalassium</name>
    <dbReference type="NCBI Taxonomy" id="426701"/>
    <lineage>
        <taxon>Bacteria</taxon>
        <taxon>Bacillati</taxon>
        <taxon>Bacillota</taxon>
        <taxon>Bacilli</taxon>
        <taxon>Lactobacillales</taxon>
        <taxon>Carnobacteriaceae</taxon>
        <taxon>Alkalibacterium</taxon>
    </lineage>
</organism>
<sequence length="117" mass="12868">MLNQTRNVFIVILMTVIAGLMPASEKLITRNGSSSEYVPEVYVDPVEPGDDIDETFVLEDSLKEIREKIEAFDGDGSVNFNLETEEITIEERISGSSRQAGFTSTTEGVNKETPPAP</sequence>
<accession>A0A1G9D9V9</accession>
<evidence type="ECO:0000313" key="3">
    <source>
        <dbReference type="EMBL" id="SDK60565.1"/>
    </source>
</evidence>
<protein>
    <submittedName>
        <fullName evidence="3">Uncharacterized protein</fullName>
    </submittedName>
</protein>
<dbReference type="AlphaFoldDB" id="A0A1G9D9V9"/>
<dbReference type="RefSeq" id="WP_091268026.1">
    <property type="nucleotide sequence ID" value="NZ_FNFK01000042.1"/>
</dbReference>
<evidence type="ECO:0000256" key="2">
    <source>
        <dbReference type="SAM" id="Phobius"/>
    </source>
</evidence>
<dbReference type="OrthoDB" id="9920168at2"/>
<keyword evidence="2" id="KW-0812">Transmembrane</keyword>